<dbReference type="Proteomes" id="UP001370490">
    <property type="component" value="Unassembled WGS sequence"/>
</dbReference>
<dbReference type="Pfam" id="PF01239">
    <property type="entry name" value="PPTA"/>
    <property type="match status" value="3"/>
</dbReference>
<gene>
    <name evidence="5" type="ORF">RJ641_023415</name>
</gene>
<dbReference type="AlphaFoldDB" id="A0AAN8UIQ0"/>
<comment type="caution">
    <text evidence="5">The sequence shown here is derived from an EMBL/GenBank/DDBJ whole genome shotgun (WGS) entry which is preliminary data.</text>
</comment>
<evidence type="ECO:0000256" key="4">
    <source>
        <dbReference type="ARBA" id="ARBA00022737"/>
    </source>
</evidence>
<evidence type="ECO:0000256" key="1">
    <source>
        <dbReference type="ARBA" id="ARBA00006734"/>
    </source>
</evidence>
<proteinExistence type="inferred from homology"/>
<dbReference type="GO" id="GO:0004662">
    <property type="term" value="F:CAAX-protein geranylgeranyltransferase activity"/>
    <property type="evidence" value="ECO:0007669"/>
    <property type="project" value="TreeGrafter"/>
</dbReference>
<evidence type="ECO:0000256" key="3">
    <source>
        <dbReference type="ARBA" id="ARBA00022679"/>
    </source>
</evidence>
<reference evidence="5 6" key="1">
    <citation type="submission" date="2023-12" db="EMBL/GenBank/DDBJ databases">
        <title>A high-quality genome assembly for Dillenia turbinata (Dilleniales).</title>
        <authorList>
            <person name="Chanderbali A."/>
        </authorList>
    </citation>
    <scope>NUCLEOTIDE SEQUENCE [LARGE SCALE GENOMIC DNA]</scope>
    <source>
        <strain evidence="5">LSX21</strain>
        <tissue evidence="5">Leaf</tissue>
    </source>
</reference>
<dbReference type="PANTHER" id="PTHR11129">
    <property type="entry name" value="PROTEIN FARNESYLTRANSFERASE ALPHA SUBUNIT/RAB GERANYLGERANYL TRANSFERASE ALPHA SUBUNIT"/>
    <property type="match status" value="1"/>
</dbReference>
<dbReference type="GO" id="GO:0005965">
    <property type="term" value="C:protein farnesyltransferase complex"/>
    <property type="evidence" value="ECO:0007669"/>
    <property type="project" value="TreeGrafter"/>
</dbReference>
<dbReference type="GO" id="GO:0005953">
    <property type="term" value="C:CAAX-protein geranylgeranyltransferase complex"/>
    <property type="evidence" value="ECO:0007669"/>
    <property type="project" value="TreeGrafter"/>
</dbReference>
<name>A0AAN8UIQ0_9MAGN</name>
<keyword evidence="4" id="KW-0677">Repeat</keyword>
<comment type="similarity">
    <text evidence="1">Belongs to the protein prenyltransferase subunit alpha family.</text>
</comment>
<dbReference type="PANTHER" id="PTHR11129:SF10">
    <property type="entry name" value="PROTEIN PRENYLYLTRANSFERASE SUPERFAMILY PROTEIN"/>
    <property type="match status" value="1"/>
</dbReference>
<sequence length="439" mass="51383">MTTQSSYSDQKGLNLLQELEYILDSDPLIDEVGFIHPSQFVALDHNGDDDLLQSEGGIESSRRLQANFSETGKLRFWCRDHKLGISTEVLFPLYNAAKHLFMDVIRQYKILRNVYGEKDNMESDVMKHSRALLLLSCDFGTAWNSRKMVLSKEQDLSRFMDELHFSALVLSYSPKSEQAWSQRRWVIRMLAERCPNLQDIVEKESDLVRKITERYKMNYRAWNHRGWLVSYMTISQVLNELNKSRHWASLHVADNSCFHYRRRLLLKIFSSKEGPSPVPNCTAILYQVWKEELDWDEMLIRRYMGREALWLHRRFLSLFWIKHIAIELHGVLSHLEDNTAQNNDLAYFLDNEFQLLENCSNIPDSDFEDGKAQAELSASHFSWLCKQCAKSLPTEIQEKLKTRDLKTLLHKMCPDKSFLWDDLGFDEPSANCIGPVDEN</sequence>
<keyword evidence="2" id="KW-0637">Prenyltransferase</keyword>
<dbReference type="SUPFAM" id="SSF48439">
    <property type="entry name" value="Protein prenylyltransferase"/>
    <property type="match status" value="1"/>
</dbReference>
<evidence type="ECO:0000313" key="5">
    <source>
        <dbReference type="EMBL" id="KAK6911322.1"/>
    </source>
</evidence>
<keyword evidence="6" id="KW-1185">Reference proteome</keyword>
<dbReference type="InterPro" id="IPR002088">
    <property type="entry name" value="Prenyl_trans_a"/>
</dbReference>
<dbReference type="EMBL" id="JBAMMX010000028">
    <property type="protein sequence ID" value="KAK6911322.1"/>
    <property type="molecule type" value="Genomic_DNA"/>
</dbReference>
<dbReference type="GO" id="GO:0004660">
    <property type="term" value="F:protein farnesyltransferase activity"/>
    <property type="evidence" value="ECO:0007669"/>
    <property type="project" value="TreeGrafter"/>
</dbReference>
<accession>A0AAN8UIQ0</accession>
<dbReference type="Gene3D" id="1.25.40.120">
    <property type="entry name" value="Protein prenylyltransferase"/>
    <property type="match status" value="1"/>
</dbReference>
<organism evidence="5 6">
    <name type="scientific">Dillenia turbinata</name>
    <dbReference type="NCBI Taxonomy" id="194707"/>
    <lineage>
        <taxon>Eukaryota</taxon>
        <taxon>Viridiplantae</taxon>
        <taxon>Streptophyta</taxon>
        <taxon>Embryophyta</taxon>
        <taxon>Tracheophyta</taxon>
        <taxon>Spermatophyta</taxon>
        <taxon>Magnoliopsida</taxon>
        <taxon>eudicotyledons</taxon>
        <taxon>Gunneridae</taxon>
        <taxon>Pentapetalae</taxon>
        <taxon>Dilleniales</taxon>
        <taxon>Dilleniaceae</taxon>
        <taxon>Dillenia</taxon>
    </lineage>
</organism>
<evidence type="ECO:0000256" key="2">
    <source>
        <dbReference type="ARBA" id="ARBA00022602"/>
    </source>
</evidence>
<dbReference type="PROSITE" id="PS51147">
    <property type="entry name" value="PFTA"/>
    <property type="match status" value="1"/>
</dbReference>
<evidence type="ECO:0000313" key="6">
    <source>
        <dbReference type="Proteomes" id="UP001370490"/>
    </source>
</evidence>
<protein>
    <submittedName>
        <fullName evidence="5">Protein prenyltransferase, alpha subunit</fullName>
    </submittedName>
</protein>
<keyword evidence="3" id="KW-0808">Transferase</keyword>